<evidence type="ECO:0000256" key="3">
    <source>
        <dbReference type="ARBA" id="ARBA00007931"/>
    </source>
</evidence>
<keyword evidence="8" id="KW-0378">Hydrolase</keyword>
<proteinExistence type="inferred from homology"/>
<evidence type="ECO:0000256" key="11">
    <source>
        <dbReference type="ARBA" id="ARBA00023049"/>
    </source>
</evidence>
<dbReference type="GO" id="GO:0046872">
    <property type="term" value="F:metal ion binding"/>
    <property type="evidence" value="ECO:0007669"/>
    <property type="project" value="UniProtKB-KW"/>
</dbReference>
<dbReference type="AlphaFoldDB" id="A0A7W9KJ56"/>
<dbReference type="InterPro" id="IPR044537">
    <property type="entry name" value="Rip2-like"/>
</dbReference>
<feature type="transmembrane region" description="Helical" evidence="13">
    <location>
        <begin position="137"/>
        <end position="157"/>
    </location>
</feature>
<evidence type="ECO:0000256" key="10">
    <source>
        <dbReference type="ARBA" id="ARBA00022989"/>
    </source>
</evidence>
<dbReference type="InterPro" id="IPR052348">
    <property type="entry name" value="Metallopeptidase_M50B"/>
</dbReference>
<evidence type="ECO:0000256" key="12">
    <source>
        <dbReference type="ARBA" id="ARBA00023136"/>
    </source>
</evidence>
<evidence type="ECO:0000256" key="2">
    <source>
        <dbReference type="ARBA" id="ARBA00004651"/>
    </source>
</evidence>
<dbReference type="GO" id="GO:0008237">
    <property type="term" value="F:metallopeptidase activity"/>
    <property type="evidence" value="ECO:0007669"/>
    <property type="project" value="UniProtKB-KW"/>
</dbReference>
<keyword evidence="9" id="KW-0862">Zinc</keyword>
<evidence type="ECO:0000256" key="5">
    <source>
        <dbReference type="ARBA" id="ARBA00022670"/>
    </source>
</evidence>
<evidence type="ECO:0000256" key="8">
    <source>
        <dbReference type="ARBA" id="ARBA00022801"/>
    </source>
</evidence>
<dbReference type="Proteomes" id="UP000585638">
    <property type="component" value="Unassembled WGS sequence"/>
</dbReference>
<evidence type="ECO:0000256" key="13">
    <source>
        <dbReference type="SAM" id="Phobius"/>
    </source>
</evidence>
<feature type="transmembrane region" description="Helical" evidence="13">
    <location>
        <begin position="12"/>
        <end position="28"/>
    </location>
</feature>
<feature type="transmembrane region" description="Helical" evidence="13">
    <location>
        <begin position="40"/>
        <end position="62"/>
    </location>
</feature>
<keyword evidence="4" id="KW-1003">Cell membrane</keyword>
<comment type="caution">
    <text evidence="14">The sequence shown here is derived from an EMBL/GenBank/DDBJ whole genome shotgun (WGS) entry which is preliminary data.</text>
</comment>
<evidence type="ECO:0000256" key="1">
    <source>
        <dbReference type="ARBA" id="ARBA00001947"/>
    </source>
</evidence>
<protein>
    <submittedName>
        <fullName evidence="14">Zn-dependent protease</fullName>
    </submittedName>
</protein>
<feature type="transmembrane region" description="Helical" evidence="13">
    <location>
        <begin position="234"/>
        <end position="255"/>
    </location>
</feature>
<sequence>MNRSSVRPSPLFLGLLGVTVIGAVLCALPTADPFYGNRWLLTAGVVLFVVGGWVVSLCLHEFGHAFVAYRGGDHEVRVRGYLTLDPRRYTDPVMSIVLPLVYLIIGGIPLPGGAVLINHWALRSKPVESLVSFAGPLFNLLIGLVLNAVVLVVPLPLGLQLAFAYLAFLQVFTFLFNILPVPGFDGFGVIAPWLSREAQAIAVRVRPWAPLVLFALLIGVSQVSTVFFTIGRGLFGLVGGDISLAGLGDAFFRFWTR</sequence>
<keyword evidence="6 13" id="KW-0812">Transmembrane</keyword>
<keyword evidence="15" id="KW-1185">Reference proteome</keyword>
<evidence type="ECO:0000256" key="7">
    <source>
        <dbReference type="ARBA" id="ARBA00022723"/>
    </source>
</evidence>
<evidence type="ECO:0000256" key="4">
    <source>
        <dbReference type="ARBA" id="ARBA00022475"/>
    </source>
</evidence>
<keyword evidence="11" id="KW-0482">Metalloprotease</keyword>
<name>A0A7W9KJ56_9PSEU</name>
<evidence type="ECO:0000256" key="6">
    <source>
        <dbReference type="ARBA" id="ARBA00022692"/>
    </source>
</evidence>
<evidence type="ECO:0000313" key="15">
    <source>
        <dbReference type="Proteomes" id="UP000585638"/>
    </source>
</evidence>
<dbReference type="RefSeq" id="WP_184864916.1">
    <property type="nucleotide sequence ID" value="NZ_BAAAWY010000018.1"/>
</dbReference>
<keyword evidence="5 14" id="KW-0645">Protease</keyword>
<dbReference type="GO" id="GO:0005886">
    <property type="term" value="C:plasma membrane"/>
    <property type="evidence" value="ECO:0007669"/>
    <property type="project" value="UniProtKB-SubCell"/>
</dbReference>
<comment type="cofactor">
    <cofactor evidence="1">
        <name>Zn(2+)</name>
        <dbReference type="ChEBI" id="CHEBI:29105"/>
    </cofactor>
</comment>
<dbReference type="GO" id="GO:0006508">
    <property type="term" value="P:proteolysis"/>
    <property type="evidence" value="ECO:0007669"/>
    <property type="project" value="UniProtKB-KW"/>
</dbReference>
<accession>A0A7W9KJ56</accession>
<feature type="transmembrane region" description="Helical" evidence="13">
    <location>
        <begin position="163"/>
        <end position="187"/>
    </location>
</feature>
<gene>
    <name evidence="14" type="ORF">BJ998_004747</name>
</gene>
<feature type="transmembrane region" description="Helical" evidence="13">
    <location>
        <begin position="208"/>
        <end position="228"/>
    </location>
</feature>
<keyword evidence="12 13" id="KW-0472">Membrane</keyword>
<evidence type="ECO:0000313" key="14">
    <source>
        <dbReference type="EMBL" id="MBB5893551.1"/>
    </source>
</evidence>
<keyword evidence="7" id="KW-0479">Metal-binding</keyword>
<dbReference type="CDD" id="cd06158">
    <property type="entry name" value="S2P-M50_like_1"/>
    <property type="match status" value="1"/>
</dbReference>
<feature type="transmembrane region" description="Helical" evidence="13">
    <location>
        <begin position="96"/>
        <end position="117"/>
    </location>
</feature>
<dbReference type="PANTHER" id="PTHR35864">
    <property type="entry name" value="ZINC METALLOPROTEASE MJ0611-RELATED"/>
    <property type="match status" value="1"/>
</dbReference>
<evidence type="ECO:0000256" key="9">
    <source>
        <dbReference type="ARBA" id="ARBA00022833"/>
    </source>
</evidence>
<comment type="subcellular location">
    <subcellularLocation>
        <location evidence="2">Cell membrane</location>
        <topology evidence="2">Multi-pass membrane protein</topology>
    </subcellularLocation>
</comment>
<dbReference type="PANTHER" id="PTHR35864:SF1">
    <property type="entry name" value="ZINC METALLOPROTEASE YWHC-RELATED"/>
    <property type="match status" value="1"/>
</dbReference>
<organism evidence="14 15">
    <name type="scientific">Kutzneria kofuensis</name>
    <dbReference type="NCBI Taxonomy" id="103725"/>
    <lineage>
        <taxon>Bacteria</taxon>
        <taxon>Bacillati</taxon>
        <taxon>Actinomycetota</taxon>
        <taxon>Actinomycetes</taxon>
        <taxon>Pseudonocardiales</taxon>
        <taxon>Pseudonocardiaceae</taxon>
        <taxon>Kutzneria</taxon>
    </lineage>
</organism>
<keyword evidence="10 13" id="KW-1133">Transmembrane helix</keyword>
<comment type="similarity">
    <text evidence="3">Belongs to the peptidase M50B family.</text>
</comment>
<dbReference type="EMBL" id="JACHIR010000001">
    <property type="protein sequence ID" value="MBB5893551.1"/>
    <property type="molecule type" value="Genomic_DNA"/>
</dbReference>
<reference evidence="14 15" key="1">
    <citation type="submission" date="2020-08" db="EMBL/GenBank/DDBJ databases">
        <title>Sequencing the genomes of 1000 actinobacteria strains.</title>
        <authorList>
            <person name="Klenk H.-P."/>
        </authorList>
    </citation>
    <scope>NUCLEOTIDE SEQUENCE [LARGE SCALE GENOMIC DNA]</scope>
    <source>
        <strain evidence="14 15">DSM 43851</strain>
    </source>
</reference>